<dbReference type="InterPro" id="IPR003251">
    <property type="entry name" value="Rr_diiron-bd_dom"/>
</dbReference>
<sequence>MGIIFAGSEIVELGVQVEKNGRDFYNTLVRQSKHKDAKEIFKYLAGEEEKHIATFQRILDKLEKYEPPESYPGEYFAYMNALASDYVFTKKDKGKEIAKNITSDKEAVDMGIGFEKDSILFYEGMRRVVPEYDHKVLDELIRQEQNHLRQLSDLKKAL</sequence>
<gene>
    <name evidence="2" type="ORF">E3J68_00035</name>
</gene>
<accession>A0A523TLA5</accession>
<dbReference type="GO" id="GO:0016491">
    <property type="term" value="F:oxidoreductase activity"/>
    <property type="evidence" value="ECO:0007669"/>
    <property type="project" value="InterPro"/>
</dbReference>
<comment type="caution">
    <text evidence="2">The sequence shown here is derived from an EMBL/GenBank/DDBJ whole genome shotgun (WGS) entry which is preliminary data.</text>
</comment>
<name>A0A523TLA5_UNCAE</name>
<dbReference type="AlphaFoldDB" id="A0A523TLA5"/>
<dbReference type="PANTHER" id="PTHR33531">
    <property type="entry name" value="RUBRERYTHRIN SUBFAMILY"/>
    <property type="match status" value="1"/>
</dbReference>
<protein>
    <recommendedName>
        <fullName evidence="1">Rubrerythrin diiron-binding domain-containing protein</fullName>
    </recommendedName>
</protein>
<dbReference type="Gene3D" id="1.20.1260.10">
    <property type="match status" value="1"/>
</dbReference>
<dbReference type="PANTHER" id="PTHR33531:SF7">
    <property type="entry name" value="HYPOTHETICAL MEMBRANE PROTEIN, CONSERVED"/>
    <property type="match status" value="1"/>
</dbReference>
<feature type="domain" description="Rubrerythrin diiron-binding" evidence="1">
    <location>
        <begin position="9"/>
        <end position="154"/>
    </location>
</feature>
<dbReference type="Proteomes" id="UP000316517">
    <property type="component" value="Unassembled WGS sequence"/>
</dbReference>
<evidence type="ECO:0000313" key="3">
    <source>
        <dbReference type="Proteomes" id="UP000316517"/>
    </source>
</evidence>
<dbReference type="InterPro" id="IPR009078">
    <property type="entry name" value="Ferritin-like_SF"/>
</dbReference>
<dbReference type="SUPFAM" id="SSF47240">
    <property type="entry name" value="Ferritin-like"/>
    <property type="match status" value="1"/>
</dbReference>
<dbReference type="CDD" id="cd01045">
    <property type="entry name" value="Ferritin_like_AB"/>
    <property type="match status" value="1"/>
</dbReference>
<dbReference type="EMBL" id="SOJT01000003">
    <property type="protein sequence ID" value="TET31090.1"/>
    <property type="molecule type" value="Genomic_DNA"/>
</dbReference>
<proteinExistence type="predicted"/>
<evidence type="ECO:0000259" key="1">
    <source>
        <dbReference type="Pfam" id="PF02915"/>
    </source>
</evidence>
<dbReference type="Pfam" id="PF02915">
    <property type="entry name" value="Rubrerythrin"/>
    <property type="match status" value="1"/>
</dbReference>
<dbReference type="GO" id="GO:0046872">
    <property type="term" value="F:metal ion binding"/>
    <property type="evidence" value="ECO:0007669"/>
    <property type="project" value="InterPro"/>
</dbReference>
<evidence type="ECO:0000313" key="2">
    <source>
        <dbReference type="EMBL" id="TET31090.1"/>
    </source>
</evidence>
<reference evidence="2 3" key="1">
    <citation type="submission" date="2019-03" db="EMBL/GenBank/DDBJ databases">
        <title>Metabolic potential of uncultured bacteria and archaea associated with petroleum seepage in deep-sea sediments.</title>
        <authorList>
            <person name="Dong X."/>
            <person name="Hubert C."/>
        </authorList>
    </citation>
    <scope>NUCLEOTIDE SEQUENCE [LARGE SCALE GENOMIC DNA]</scope>
    <source>
        <strain evidence="2">E44_bin3</strain>
    </source>
</reference>
<dbReference type="InterPro" id="IPR012347">
    <property type="entry name" value="Ferritin-like"/>
</dbReference>
<organism evidence="2 3">
    <name type="scientific">Aerophobetes bacterium</name>
    <dbReference type="NCBI Taxonomy" id="2030807"/>
    <lineage>
        <taxon>Bacteria</taxon>
        <taxon>Candidatus Aerophobota</taxon>
    </lineage>
</organism>